<accession>A0AAN9S6Q0</accession>
<gene>
    <name evidence="1" type="ORF">VNO78_25889</name>
</gene>
<reference evidence="1 2" key="1">
    <citation type="submission" date="2024-01" db="EMBL/GenBank/DDBJ databases">
        <title>The genomes of 5 underutilized Papilionoideae crops provide insights into root nodulation and disease resistanc.</title>
        <authorList>
            <person name="Jiang F."/>
        </authorList>
    </citation>
    <scope>NUCLEOTIDE SEQUENCE [LARGE SCALE GENOMIC DNA]</scope>
    <source>
        <strain evidence="1">DUOXIRENSHENG_FW03</strain>
        <tissue evidence="1">Leaves</tissue>
    </source>
</reference>
<dbReference type="EMBL" id="JAYMYS010000006">
    <property type="protein sequence ID" value="KAK7390580.1"/>
    <property type="molecule type" value="Genomic_DNA"/>
</dbReference>
<proteinExistence type="predicted"/>
<evidence type="ECO:0000313" key="2">
    <source>
        <dbReference type="Proteomes" id="UP001386955"/>
    </source>
</evidence>
<name>A0AAN9S6Q0_PSOTE</name>
<organism evidence="1 2">
    <name type="scientific">Psophocarpus tetragonolobus</name>
    <name type="common">Winged bean</name>
    <name type="synonym">Dolichos tetragonolobus</name>
    <dbReference type="NCBI Taxonomy" id="3891"/>
    <lineage>
        <taxon>Eukaryota</taxon>
        <taxon>Viridiplantae</taxon>
        <taxon>Streptophyta</taxon>
        <taxon>Embryophyta</taxon>
        <taxon>Tracheophyta</taxon>
        <taxon>Spermatophyta</taxon>
        <taxon>Magnoliopsida</taxon>
        <taxon>eudicotyledons</taxon>
        <taxon>Gunneridae</taxon>
        <taxon>Pentapetalae</taxon>
        <taxon>rosids</taxon>
        <taxon>fabids</taxon>
        <taxon>Fabales</taxon>
        <taxon>Fabaceae</taxon>
        <taxon>Papilionoideae</taxon>
        <taxon>50 kb inversion clade</taxon>
        <taxon>NPAAA clade</taxon>
        <taxon>indigoferoid/millettioid clade</taxon>
        <taxon>Phaseoleae</taxon>
        <taxon>Psophocarpus</taxon>
    </lineage>
</organism>
<evidence type="ECO:0000313" key="1">
    <source>
        <dbReference type="EMBL" id="KAK7390580.1"/>
    </source>
</evidence>
<protein>
    <submittedName>
        <fullName evidence="1">Uncharacterized protein</fullName>
    </submittedName>
</protein>
<dbReference type="AlphaFoldDB" id="A0AAN9S6Q0"/>
<keyword evidence="2" id="KW-1185">Reference proteome</keyword>
<sequence>MLSEWLGVPKLDSVIREMLRDKKSCPRGLISYREWALGPCCRSFSRELHLLIELPTIAPYESENGKFNGLVPLSSPNLHTPFNMQSRKATKKLVRQALRHGTHVGTARIKHVRPVSRTPHPSA</sequence>
<dbReference type="Proteomes" id="UP001386955">
    <property type="component" value="Unassembled WGS sequence"/>
</dbReference>
<comment type="caution">
    <text evidence="1">The sequence shown here is derived from an EMBL/GenBank/DDBJ whole genome shotgun (WGS) entry which is preliminary data.</text>
</comment>